<accession>A0ABR7X844</accession>
<protein>
    <submittedName>
        <fullName evidence="1">Uncharacterized protein</fullName>
    </submittedName>
</protein>
<dbReference type="Proteomes" id="UP000618754">
    <property type="component" value="Unassembled WGS sequence"/>
</dbReference>
<proteinExistence type="predicted"/>
<gene>
    <name evidence="1" type="ORF">IDJ75_15490</name>
</gene>
<organism evidence="1 2">
    <name type="scientific">Mucilaginibacter rigui</name>
    <dbReference type="NCBI Taxonomy" id="534635"/>
    <lineage>
        <taxon>Bacteria</taxon>
        <taxon>Pseudomonadati</taxon>
        <taxon>Bacteroidota</taxon>
        <taxon>Sphingobacteriia</taxon>
        <taxon>Sphingobacteriales</taxon>
        <taxon>Sphingobacteriaceae</taxon>
        <taxon>Mucilaginibacter</taxon>
    </lineage>
</organism>
<dbReference type="EMBL" id="JACWMW010000003">
    <property type="protein sequence ID" value="MBD1386686.1"/>
    <property type="molecule type" value="Genomic_DNA"/>
</dbReference>
<evidence type="ECO:0000313" key="2">
    <source>
        <dbReference type="Proteomes" id="UP000618754"/>
    </source>
</evidence>
<name>A0ABR7X844_9SPHI</name>
<evidence type="ECO:0000313" key="1">
    <source>
        <dbReference type="EMBL" id="MBD1386686.1"/>
    </source>
</evidence>
<keyword evidence="2" id="KW-1185">Reference proteome</keyword>
<sequence>MSQKHQLISGTFKSSEALSIIMSFYNHKINYHNIQMLTAMERNDSNIGMIQQKVKELQNTSDVIRKILSEGIDRDHEVEVTGFIEINLDPLLNVS</sequence>
<dbReference type="RefSeq" id="WP_191176523.1">
    <property type="nucleotide sequence ID" value="NZ_JACWMW010000003.1"/>
</dbReference>
<comment type="caution">
    <text evidence="1">The sequence shown here is derived from an EMBL/GenBank/DDBJ whole genome shotgun (WGS) entry which is preliminary data.</text>
</comment>
<reference evidence="1 2" key="1">
    <citation type="submission" date="2020-09" db="EMBL/GenBank/DDBJ databases">
        <title>Novel species of Mucilaginibacter isolated from a glacier on the Tibetan Plateau.</title>
        <authorList>
            <person name="Liu Q."/>
            <person name="Xin Y.-H."/>
        </authorList>
    </citation>
    <scope>NUCLEOTIDE SEQUENCE [LARGE SCALE GENOMIC DNA]</scope>
    <source>
        <strain evidence="1 2">CGMCC 1.13878</strain>
    </source>
</reference>